<organism evidence="12 13">
    <name type="scientific">Sphaeroforma arctica JP610</name>
    <dbReference type="NCBI Taxonomy" id="667725"/>
    <lineage>
        <taxon>Eukaryota</taxon>
        <taxon>Ichthyosporea</taxon>
        <taxon>Ichthyophonida</taxon>
        <taxon>Sphaeroforma</taxon>
    </lineage>
</organism>
<dbReference type="GO" id="GO:0032259">
    <property type="term" value="P:methylation"/>
    <property type="evidence" value="ECO:0007669"/>
    <property type="project" value="UniProtKB-KW"/>
</dbReference>
<reference evidence="12 13" key="1">
    <citation type="submission" date="2011-02" db="EMBL/GenBank/DDBJ databases">
        <title>The Genome Sequence of Sphaeroforma arctica JP610.</title>
        <authorList>
            <consortium name="The Broad Institute Genome Sequencing Platform"/>
            <person name="Russ C."/>
            <person name="Cuomo C."/>
            <person name="Young S.K."/>
            <person name="Zeng Q."/>
            <person name="Gargeya S."/>
            <person name="Alvarado L."/>
            <person name="Berlin A."/>
            <person name="Chapman S.B."/>
            <person name="Chen Z."/>
            <person name="Freedman E."/>
            <person name="Gellesch M."/>
            <person name="Goldberg J."/>
            <person name="Griggs A."/>
            <person name="Gujja S."/>
            <person name="Heilman E."/>
            <person name="Heiman D."/>
            <person name="Howarth C."/>
            <person name="Mehta T."/>
            <person name="Neiman D."/>
            <person name="Pearson M."/>
            <person name="Roberts A."/>
            <person name="Saif S."/>
            <person name="Shea T."/>
            <person name="Shenoy N."/>
            <person name="Sisk P."/>
            <person name="Stolte C."/>
            <person name="Sykes S."/>
            <person name="White J."/>
            <person name="Yandava C."/>
            <person name="Burger G."/>
            <person name="Gray M.W."/>
            <person name="Holland P.W.H."/>
            <person name="King N."/>
            <person name="Lang F.B.F."/>
            <person name="Roger A.J."/>
            <person name="Ruiz-Trillo I."/>
            <person name="Haas B."/>
            <person name="Nusbaum C."/>
            <person name="Birren B."/>
        </authorList>
    </citation>
    <scope>NUCLEOTIDE SEQUENCE [LARGE SCALE GENOMIC DNA]</scope>
    <source>
        <strain evidence="12 13">JP610</strain>
    </source>
</reference>
<dbReference type="GeneID" id="25905747"/>
<keyword evidence="5" id="KW-0808">Transferase</keyword>
<evidence type="ECO:0000313" key="13">
    <source>
        <dbReference type="Proteomes" id="UP000054560"/>
    </source>
</evidence>
<protein>
    <recommendedName>
        <fullName evidence="11">Saposin A-type domain-containing protein</fullName>
    </recommendedName>
</protein>
<dbReference type="SMART" id="SM00162">
    <property type="entry name" value="SAPA"/>
    <property type="match status" value="3"/>
</dbReference>
<feature type="domain" description="Saposin A-type" evidence="11">
    <location>
        <begin position="84"/>
        <end position="112"/>
    </location>
</feature>
<dbReference type="SUPFAM" id="SSF53335">
    <property type="entry name" value="S-adenosyl-L-methionine-dependent methyltransferases"/>
    <property type="match status" value="1"/>
</dbReference>
<keyword evidence="13" id="KW-1185">Reference proteome</keyword>
<evidence type="ECO:0000256" key="2">
    <source>
        <dbReference type="ARBA" id="ARBA00008361"/>
    </source>
</evidence>
<comment type="similarity">
    <text evidence="2">Belongs to the methyltransferase superfamily.</text>
</comment>
<evidence type="ECO:0000259" key="11">
    <source>
        <dbReference type="SMART" id="SM00162"/>
    </source>
</evidence>
<gene>
    <name evidence="12" type="ORF">SARC_05243</name>
</gene>
<dbReference type="Pfam" id="PF13847">
    <property type="entry name" value="Methyltransf_31"/>
    <property type="match status" value="1"/>
</dbReference>
<evidence type="ECO:0000256" key="1">
    <source>
        <dbReference type="ARBA" id="ARBA00004613"/>
    </source>
</evidence>
<feature type="region of interest" description="Disordered" evidence="9">
    <location>
        <begin position="483"/>
        <end position="513"/>
    </location>
</feature>
<evidence type="ECO:0000256" key="7">
    <source>
        <dbReference type="ARBA" id="ARBA00023157"/>
    </source>
</evidence>
<evidence type="ECO:0000256" key="6">
    <source>
        <dbReference type="ARBA" id="ARBA00022729"/>
    </source>
</evidence>
<dbReference type="EMBL" id="KQ241924">
    <property type="protein sequence ID" value="KNC82473.1"/>
    <property type="molecule type" value="Genomic_DNA"/>
</dbReference>
<dbReference type="CDD" id="cd02440">
    <property type="entry name" value="AdoMet_MTases"/>
    <property type="match status" value="1"/>
</dbReference>
<evidence type="ECO:0000256" key="4">
    <source>
        <dbReference type="ARBA" id="ARBA00022603"/>
    </source>
</evidence>
<dbReference type="Gene3D" id="3.40.50.150">
    <property type="entry name" value="Vaccinia Virus protein VP39"/>
    <property type="match status" value="1"/>
</dbReference>
<feature type="chain" id="PRO_5005538990" description="Saposin A-type domain-containing protein" evidence="10">
    <location>
        <begin position="21"/>
        <end position="620"/>
    </location>
</feature>
<keyword evidence="7" id="KW-1015">Disulfide bond</keyword>
<feature type="domain" description="Saposin A-type" evidence="11">
    <location>
        <begin position="25"/>
        <end position="65"/>
    </location>
</feature>
<dbReference type="Proteomes" id="UP000054560">
    <property type="component" value="Unassembled WGS sequence"/>
</dbReference>
<proteinExistence type="inferred from homology"/>
<name>A0A0L0G2P5_9EUKA</name>
<evidence type="ECO:0000313" key="12">
    <source>
        <dbReference type="EMBL" id="KNC82473.1"/>
    </source>
</evidence>
<evidence type="ECO:0000256" key="9">
    <source>
        <dbReference type="SAM" id="MobiDB-lite"/>
    </source>
</evidence>
<feature type="compositionally biased region" description="Basic and acidic residues" evidence="9">
    <location>
        <begin position="483"/>
        <end position="493"/>
    </location>
</feature>
<evidence type="ECO:0000256" key="3">
    <source>
        <dbReference type="ARBA" id="ARBA00022525"/>
    </source>
</evidence>
<dbReference type="InterPro" id="IPR029063">
    <property type="entry name" value="SAM-dependent_MTases_sf"/>
</dbReference>
<evidence type="ECO:0000256" key="5">
    <source>
        <dbReference type="ARBA" id="ARBA00022679"/>
    </source>
</evidence>
<dbReference type="Pfam" id="PF02199">
    <property type="entry name" value="SapA"/>
    <property type="match status" value="3"/>
</dbReference>
<sequence length="620" mass="68980">MNSKIVYIVSAVSIMTTALAASLPGSNVCTQGPSYWCASEANAAECNFEDPGVNCLKYCEDTDNSPYCTDDMLEPQPEESPLIGADPCTWGPSYWCSSEENASECGFNNPESECQKYCADLDDSPFCPPMDGSDPCTWGPSYWCASADNAEECKLENPETECQKYCDDLGPSYWCTSDAKAEECQLENLDIECQKYCDDLGPSYWCASEANAEQCQFENPDIECQKHCGDLEDSPFCDAPLEAMFNSNHKLSRESGCMKQDTSLQLQTMLYLNQNFTKCLSLGKRLGYTQISLTLQHRVMAGIASSATGRQKQRVGWQKIDLSSQEYWNNYYDTSKEDNIDSTTRSDSDPVVSSRTTEWFCTSEEVARAVVPRVRSIVEDCEGEANILELGCGVSNLSILVQKEFPLARMIAVDSSQIAINTMQERVRLTADKSPTFKVADILNMQGTIADNSVDVLLDKGTMDALVHGDRFHKEEQIDSLHNTGEHMKDGDTSSHTQSQIQTQTQTQTRTLATHSHAPIEAQARTHSALETHTHTHTSLGPRGAATLCGQLVSEIVRVLCAGGVYVQISDEAPEMRCDFLTDHFSQFWDRRGVLVNFSELELEGGFTRYLYTVKLYEDR</sequence>
<keyword evidence="6 10" id="KW-0732">Signal</keyword>
<feature type="compositionally biased region" description="Low complexity" evidence="9">
    <location>
        <begin position="494"/>
        <end position="509"/>
    </location>
</feature>
<dbReference type="GO" id="GO:0005576">
    <property type="term" value="C:extracellular region"/>
    <property type="evidence" value="ECO:0007669"/>
    <property type="project" value="UniProtKB-SubCell"/>
</dbReference>
<dbReference type="AlphaFoldDB" id="A0A0L0G2P5"/>
<comment type="subcellular location">
    <subcellularLocation>
        <location evidence="1">Secreted</location>
    </subcellularLocation>
</comment>
<evidence type="ECO:0000256" key="8">
    <source>
        <dbReference type="ARBA" id="ARBA00023180"/>
    </source>
</evidence>
<dbReference type="RefSeq" id="XP_014156375.1">
    <property type="nucleotide sequence ID" value="XM_014300900.1"/>
</dbReference>
<dbReference type="InterPro" id="IPR051419">
    <property type="entry name" value="Lys/N-term_MeTrsfase_sf"/>
</dbReference>
<dbReference type="PANTHER" id="PTHR12176:SF83">
    <property type="entry name" value="CITRATE SYNTHASE-LYSINE N-METHYLTRANSFERASE CSKMT, MITOCHONDRIAL"/>
    <property type="match status" value="1"/>
</dbReference>
<dbReference type="OrthoDB" id="411785at2759"/>
<evidence type="ECO:0000256" key="10">
    <source>
        <dbReference type="SAM" id="SignalP"/>
    </source>
</evidence>
<dbReference type="InterPro" id="IPR003119">
    <property type="entry name" value="SAP_A"/>
</dbReference>
<keyword evidence="4" id="KW-0489">Methyltransferase</keyword>
<dbReference type="InterPro" id="IPR025714">
    <property type="entry name" value="Methyltranfer_dom"/>
</dbReference>
<dbReference type="PANTHER" id="PTHR12176">
    <property type="entry name" value="SAM-DEPENDENT METHYLTRANSFERASE SUPERFAMILY PROTEIN"/>
    <property type="match status" value="1"/>
</dbReference>
<accession>A0A0L0G2P5</accession>
<keyword evidence="3" id="KW-0964">Secreted</keyword>
<keyword evidence="8" id="KW-0325">Glycoprotein</keyword>
<dbReference type="GO" id="GO:0008168">
    <property type="term" value="F:methyltransferase activity"/>
    <property type="evidence" value="ECO:0007669"/>
    <property type="project" value="UniProtKB-KW"/>
</dbReference>
<feature type="domain" description="Saposin A-type" evidence="11">
    <location>
        <begin position="132"/>
        <end position="154"/>
    </location>
</feature>
<feature type="signal peptide" evidence="10">
    <location>
        <begin position="1"/>
        <end position="20"/>
    </location>
</feature>